<name>A0A392RNH7_9FABA</name>
<dbReference type="EMBL" id="LXQA010240776">
    <property type="protein sequence ID" value="MCI37096.1"/>
    <property type="molecule type" value="Genomic_DNA"/>
</dbReference>
<reference evidence="1 2" key="1">
    <citation type="journal article" date="2018" name="Front. Plant Sci.">
        <title>Red Clover (Trifolium pratense) and Zigzag Clover (T. medium) - A Picture of Genomic Similarities and Differences.</title>
        <authorList>
            <person name="Dluhosova J."/>
            <person name="Istvanek J."/>
            <person name="Nedelnik J."/>
            <person name="Repkova J."/>
        </authorList>
    </citation>
    <scope>NUCLEOTIDE SEQUENCE [LARGE SCALE GENOMIC DNA]</scope>
    <source>
        <strain evidence="2">cv. 10/8</strain>
        <tissue evidence="1">Leaf</tissue>
    </source>
</reference>
<accession>A0A392RNH7</accession>
<dbReference type="AlphaFoldDB" id="A0A392RNH7"/>
<evidence type="ECO:0000313" key="1">
    <source>
        <dbReference type="EMBL" id="MCI37096.1"/>
    </source>
</evidence>
<dbReference type="Proteomes" id="UP000265520">
    <property type="component" value="Unassembled WGS sequence"/>
</dbReference>
<keyword evidence="2" id="KW-1185">Reference proteome</keyword>
<sequence>MYLANWNVQLAKRRMKMTGIFCLLVITASKHGRQQEFNMAKEIIMDVCSGTATRKAGQFAMSLW</sequence>
<feature type="non-terminal residue" evidence="1">
    <location>
        <position position="64"/>
    </location>
</feature>
<protein>
    <submittedName>
        <fullName evidence="1">Uncharacterized protein</fullName>
    </submittedName>
</protein>
<evidence type="ECO:0000313" key="2">
    <source>
        <dbReference type="Proteomes" id="UP000265520"/>
    </source>
</evidence>
<organism evidence="1 2">
    <name type="scientific">Trifolium medium</name>
    <dbReference type="NCBI Taxonomy" id="97028"/>
    <lineage>
        <taxon>Eukaryota</taxon>
        <taxon>Viridiplantae</taxon>
        <taxon>Streptophyta</taxon>
        <taxon>Embryophyta</taxon>
        <taxon>Tracheophyta</taxon>
        <taxon>Spermatophyta</taxon>
        <taxon>Magnoliopsida</taxon>
        <taxon>eudicotyledons</taxon>
        <taxon>Gunneridae</taxon>
        <taxon>Pentapetalae</taxon>
        <taxon>rosids</taxon>
        <taxon>fabids</taxon>
        <taxon>Fabales</taxon>
        <taxon>Fabaceae</taxon>
        <taxon>Papilionoideae</taxon>
        <taxon>50 kb inversion clade</taxon>
        <taxon>NPAAA clade</taxon>
        <taxon>Hologalegina</taxon>
        <taxon>IRL clade</taxon>
        <taxon>Trifolieae</taxon>
        <taxon>Trifolium</taxon>
    </lineage>
</organism>
<comment type="caution">
    <text evidence="1">The sequence shown here is derived from an EMBL/GenBank/DDBJ whole genome shotgun (WGS) entry which is preliminary data.</text>
</comment>
<proteinExistence type="predicted"/>